<reference evidence="3" key="1">
    <citation type="journal article" date="2019" name="Int. J. Syst. Evol. Microbiol.">
        <title>The Global Catalogue of Microorganisms (GCM) 10K type strain sequencing project: providing services to taxonomists for standard genome sequencing and annotation.</title>
        <authorList>
            <consortium name="The Broad Institute Genomics Platform"/>
            <consortium name="The Broad Institute Genome Sequencing Center for Infectious Disease"/>
            <person name="Wu L."/>
            <person name="Ma J."/>
        </authorList>
    </citation>
    <scope>NUCLEOTIDE SEQUENCE [LARGE SCALE GENOMIC DNA]</scope>
    <source>
        <strain evidence="3">JCM 14902</strain>
    </source>
</reference>
<dbReference type="EMBL" id="BAAAOH010000001">
    <property type="protein sequence ID" value="GAA1979835.1"/>
    <property type="molecule type" value="Genomic_DNA"/>
</dbReference>
<comment type="caution">
    <text evidence="2">The sequence shown here is derived from an EMBL/GenBank/DDBJ whole genome shotgun (WGS) entry which is preliminary data.</text>
</comment>
<proteinExistence type="predicted"/>
<feature type="region of interest" description="Disordered" evidence="1">
    <location>
        <begin position="1"/>
        <end position="58"/>
    </location>
</feature>
<keyword evidence="3" id="KW-1185">Reference proteome</keyword>
<protein>
    <submittedName>
        <fullName evidence="2">Uncharacterized protein</fullName>
    </submittedName>
</protein>
<sequence>MEVAEPQVQNARRSRTRRNREATVRTAPEQLEGRHRVTPASVPRSASTRTAERGGAETDVESAVTIGMKIGLQELYKLVKSFSEE</sequence>
<name>A0ABP5DGQ2_9MICO</name>
<evidence type="ECO:0000313" key="2">
    <source>
        <dbReference type="EMBL" id="GAA1979835.1"/>
    </source>
</evidence>
<dbReference type="Proteomes" id="UP001500326">
    <property type="component" value="Unassembled WGS sequence"/>
</dbReference>
<evidence type="ECO:0000256" key="1">
    <source>
        <dbReference type="SAM" id="MobiDB-lite"/>
    </source>
</evidence>
<gene>
    <name evidence="2" type="ORF">GCM10009777_11580</name>
</gene>
<accession>A0ABP5DGQ2</accession>
<evidence type="ECO:0000313" key="3">
    <source>
        <dbReference type="Proteomes" id="UP001500326"/>
    </source>
</evidence>
<organism evidence="2 3">
    <name type="scientific">Microbacterium pumilum</name>
    <dbReference type="NCBI Taxonomy" id="344165"/>
    <lineage>
        <taxon>Bacteria</taxon>
        <taxon>Bacillati</taxon>
        <taxon>Actinomycetota</taxon>
        <taxon>Actinomycetes</taxon>
        <taxon>Micrococcales</taxon>
        <taxon>Microbacteriaceae</taxon>
        <taxon>Microbacterium</taxon>
    </lineage>
</organism>